<dbReference type="SUPFAM" id="SSF141571">
    <property type="entry name" value="Pentapeptide repeat-like"/>
    <property type="match status" value="1"/>
</dbReference>
<evidence type="ECO:0000313" key="2">
    <source>
        <dbReference type="Proteomes" id="UP000823405"/>
    </source>
</evidence>
<protein>
    <recommendedName>
        <fullName evidence="3">Pentapeptide repeat-containing protein</fullName>
    </recommendedName>
</protein>
<evidence type="ECO:0000313" key="1">
    <source>
        <dbReference type="EMBL" id="KAG0274819.1"/>
    </source>
</evidence>
<evidence type="ECO:0008006" key="3">
    <source>
        <dbReference type="Google" id="ProtNLM"/>
    </source>
</evidence>
<organism evidence="1 2">
    <name type="scientific">Linnemannia gamsii</name>
    <dbReference type="NCBI Taxonomy" id="64522"/>
    <lineage>
        <taxon>Eukaryota</taxon>
        <taxon>Fungi</taxon>
        <taxon>Fungi incertae sedis</taxon>
        <taxon>Mucoromycota</taxon>
        <taxon>Mortierellomycotina</taxon>
        <taxon>Mortierellomycetes</taxon>
        <taxon>Mortierellales</taxon>
        <taxon>Mortierellaceae</taxon>
        <taxon>Linnemannia</taxon>
    </lineage>
</organism>
<gene>
    <name evidence="1" type="ORF">BGZ97_010434</name>
</gene>
<dbReference type="AlphaFoldDB" id="A0A9P6QMM2"/>
<feature type="non-terminal residue" evidence="1">
    <location>
        <position position="171"/>
    </location>
</feature>
<dbReference type="Pfam" id="PF00805">
    <property type="entry name" value="Pentapeptide"/>
    <property type="match status" value="1"/>
</dbReference>
<proteinExistence type="predicted"/>
<dbReference type="Proteomes" id="UP000823405">
    <property type="component" value="Unassembled WGS sequence"/>
</dbReference>
<dbReference type="EMBL" id="JAAAIN010005378">
    <property type="protein sequence ID" value="KAG0274819.1"/>
    <property type="molecule type" value="Genomic_DNA"/>
</dbReference>
<dbReference type="OrthoDB" id="2438020at2759"/>
<reference evidence="1" key="1">
    <citation type="journal article" date="2020" name="Fungal Divers.">
        <title>Resolving the Mortierellaceae phylogeny through synthesis of multi-gene phylogenetics and phylogenomics.</title>
        <authorList>
            <person name="Vandepol N."/>
            <person name="Liber J."/>
            <person name="Desiro A."/>
            <person name="Na H."/>
            <person name="Kennedy M."/>
            <person name="Barry K."/>
            <person name="Grigoriev I.V."/>
            <person name="Miller A.N."/>
            <person name="O'Donnell K."/>
            <person name="Stajich J.E."/>
            <person name="Bonito G."/>
        </authorList>
    </citation>
    <scope>NUCLEOTIDE SEQUENCE</scope>
    <source>
        <strain evidence="1">NVP60</strain>
    </source>
</reference>
<accession>A0A9P6QMM2</accession>
<name>A0A9P6QMM2_9FUNG</name>
<dbReference type="Gene3D" id="2.160.20.80">
    <property type="entry name" value="E3 ubiquitin-protein ligase SopA"/>
    <property type="match status" value="1"/>
</dbReference>
<dbReference type="InterPro" id="IPR001646">
    <property type="entry name" value="5peptide_repeat"/>
</dbReference>
<keyword evidence="2" id="KW-1185">Reference proteome</keyword>
<comment type="caution">
    <text evidence="1">The sequence shown here is derived from an EMBL/GenBank/DDBJ whole genome shotgun (WGS) entry which is preliminary data.</text>
</comment>
<sequence length="171" mass="18314">MADDNDLQAIDKSATLSSLSSAEPMLYADGPLFRMNLLAEPSIIQFLSDRVKSNPDFGHQLRAVIDLSMADDSAAIAAANAIAILVRAGANFNSSDLRGIKIPNTDLSGGQFDSAQFQGADLTGVNFSSSWLRQADLSDASLEGVRFGELPFLEMDSREKACAYSPDGKMF</sequence>